<evidence type="ECO:0000313" key="1">
    <source>
        <dbReference type="EMBL" id="RUT14077.1"/>
    </source>
</evidence>
<organism evidence="1 2">
    <name type="scientific">Chroococcidiopsis cubana SAG 39.79</name>
    <dbReference type="NCBI Taxonomy" id="388085"/>
    <lineage>
        <taxon>Bacteria</taxon>
        <taxon>Bacillati</taxon>
        <taxon>Cyanobacteriota</taxon>
        <taxon>Cyanophyceae</taxon>
        <taxon>Chroococcidiopsidales</taxon>
        <taxon>Chroococcidiopsidaceae</taxon>
        <taxon>Chroococcidiopsis</taxon>
    </lineage>
</organism>
<comment type="caution">
    <text evidence="1">The sequence shown here is derived from an EMBL/GenBank/DDBJ whole genome shotgun (WGS) entry which is preliminary data.</text>
</comment>
<name>A0AB37URT2_9CYAN</name>
<keyword evidence="2" id="KW-1185">Reference proteome</keyword>
<dbReference type="AlphaFoldDB" id="A0AB37URT2"/>
<dbReference type="EMBL" id="RSCK01000003">
    <property type="protein sequence ID" value="RUT14077.1"/>
    <property type="molecule type" value="Genomic_DNA"/>
</dbReference>
<protein>
    <recommendedName>
        <fullName evidence="3">Tetratricopeptide repeat protein</fullName>
    </recommendedName>
</protein>
<evidence type="ECO:0008006" key="3">
    <source>
        <dbReference type="Google" id="ProtNLM"/>
    </source>
</evidence>
<dbReference type="Proteomes" id="UP000282574">
    <property type="component" value="Unassembled WGS sequence"/>
</dbReference>
<dbReference type="Gene3D" id="1.25.40.10">
    <property type="entry name" value="Tetratricopeptide repeat domain"/>
    <property type="match status" value="1"/>
</dbReference>
<gene>
    <name evidence="1" type="ORF">DSM107010_05600</name>
</gene>
<reference evidence="1 2" key="1">
    <citation type="journal article" date="2019" name="Genome Biol. Evol.">
        <title>Day and night: Metabolic profiles and evolutionary relationships of six axenic non-marine cyanobacteria.</title>
        <authorList>
            <person name="Will S.E."/>
            <person name="Henke P."/>
            <person name="Boedeker C."/>
            <person name="Huang S."/>
            <person name="Brinkmann H."/>
            <person name="Rohde M."/>
            <person name="Jarek M."/>
            <person name="Friedl T."/>
            <person name="Seufert S."/>
            <person name="Schumacher M."/>
            <person name="Overmann J."/>
            <person name="Neumann-Schaal M."/>
            <person name="Petersen J."/>
        </authorList>
    </citation>
    <scope>NUCLEOTIDE SEQUENCE [LARGE SCALE GENOMIC DNA]</scope>
    <source>
        <strain evidence="1 2">SAG 39.79</strain>
    </source>
</reference>
<proteinExistence type="predicted"/>
<accession>A0AB37URT2</accession>
<sequence length="179" mass="20023">MRVEGRGVAWEKSIDAATLRLTYPTDKPQLIFGNAYKITAIANKGKAPFKADSSVVNVLPENTIKRVFDVVRKIESLNLPSDEAALLDLDAIYMSENLLDESIKALEKVSKTTSNPSVKRMLGDRYLEAGLIREAIYSYEATLKLANKKKDREELSKAKKGIETAIFYSQLPKSRNPDQ</sequence>
<evidence type="ECO:0000313" key="2">
    <source>
        <dbReference type="Proteomes" id="UP000282574"/>
    </source>
</evidence>
<dbReference type="InterPro" id="IPR011990">
    <property type="entry name" value="TPR-like_helical_dom_sf"/>
</dbReference>